<feature type="signal peptide" evidence="3">
    <location>
        <begin position="1"/>
        <end position="23"/>
    </location>
</feature>
<proteinExistence type="predicted"/>
<dbReference type="SUPFAM" id="SSF57302">
    <property type="entry name" value="Snake toxin-like"/>
    <property type="match status" value="1"/>
</dbReference>
<dbReference type="Pfam" id="PF17064">
    <property type="entry name" value="QVR"/>
    <property type="match status" value="1"/>
</dbReference>
<keyword evidence="5" id="KW-1185">Reference proteome</keyword>
<gene>
    <name evidence="4" type="ORF">TcWFU_006091</name>
</gene>
<evidence type="ECO:0000256" key="3">
    <source>
        <dbReference type="SAM" id="SignalP"/>
    </source>
</evidence>
<feature type="chain" id="PRO_5047053996" description="Protein quiver" evidence="3">
    <location>
        <begin position="24"/>
        <end position="127"/>
    </location>
</feature>
<keyword evidence="1 3" id="KW-0732">Signal</keyword>
<accession>A0ABR4Q794</accession>
<dbReference type="Proteomes" id="UP001651158">
    <property type="component" value="Unassembled WGS sequence"/>
</dbReference>
<evidence type="ECO:0000256" key="1">
    <source>
        <dbReference type="ARBA" id="ARBA00022729"/>
    </source>
</evidence>
<evidence type="ECO:0000313" key="5">
    <source>
        <dbReference type="Proteomes" id="UP001651158"/>
    </source>
</evidence>
<dbReference type="InterPro" id="IPR050975">
    <property type="entry name" value="Sleep_regulator"/>
</dbReference>
<reference evidence="4 5" key="1">
    <citation type="journal article" date="2022" name="Front. Cell. Infect. Microbiol.">
        <title>The Genomes of Two Strains of Taenia crassiceps the Animal Model for the Study of Human Cysticercosis.</title>
        <authorList>
            <person name="Bobes R.J."/>
            <person name="Estrada K."/>
            <person name="Rios-Valencia D.G."/>
            <person name="Calderon-Gallegos A."/>
            <person name="de la Torre P."/>
            <person name="Carrero J.C."/>
            <person name="Sanchez-Flores A."/>
            <person name="Laclette J.P."/>
        </authorList>
    </citation>
    <scope>NUCLEOTIDE SEQUENCE [LARGE SCALE GENOMIC DNA]</scope>
    <source>
        <strain evidence="4">WFUcys</strain>
    </source>
</reference>
<evidence type="ECO:0008006" key="6">
    <source>
        <dbReference type="Google" id="ProtNLM"/>
    </source>
</evidence>
<protein>
    <recommendedName>
        <fullName evidence="6">Protein quiver</fullName>
    </recommendedName>
</protein>
<dbReference type="InterPro" id="IPR045860">
    <property type="entry name" value="Snake_toxin-like_sf"/>
</dbReference>
<comment type="caution">
    <text evidence="4">The sequence shown here is derived from an EMBL/GenBank/DDBJ whole genome shotgun (WGS) entry which is preliminary data.</text>
</comment>
<evidence type="ECO:0000256" key="2">
    <source>
        <dbReference type="ARBA" id="ARBA00023180"/>
    </source>
</evidence>
<dbReference type="InterPro" id="IPR031424">
    <property type="entry name" value="QVR-like"/>
</dbReference>
<organism evidence="4 5">
    <name type="scientific">Taenia crassiceps</name>
    <dbReference type="NCBI Taxonomy" id="6207"/>
    <lineage>
        <taxon>Eukaryota</taxon>
        <taxon>Metazoa</taxon>
        <taxon>Spiralia</taxon>
        <taxon>Lophotrochozoa</taxon>
        <taxon>Platyhelminthes</taxon>
        <taxon>Cestoda</taxon>
        <taxon>Eucestoda</taxon>
        <taxon>Cyclophyllidea</taxon>
        <taxon>Taeniidae</taxon>
        <taxon>Taenia</taxon>
    </lineage>
</organism>
<evidence type="ECO:0000313" key="4">
    <source>
        <dbReference type="EMBL" id="KAL5105501.1"/>
    </source>
</evidence>
<name>A0ABR4Q794_9CEST</name>
<dbReference type="PANTHER" id="PTHR33562">
    <property type="entry name" value="ATILLA, ISOFORM B-RELATED-RELATED"/>
    <property type="match status" value="1"/>
</dbReference>
<sequence length="127" mass="14195">MQFTVFVLLITLTVIHLPPTVLSLKCVVCNSFKDGDTCANWDTLSYIEECPPGKKTLCAKIEQFTEGKKRIIRKCSEADTAPGCVRRISSDNRQIRHCHCREPLCNPAIRGRFTLGLLALLGAILMM</sequence>
<dbReference type="EMBL" id="JAKROA010000008">
    <property type="protein sequence ID" value="KAL5105501.1"/>
    <property type="molecule type" value="Genomic_DNA"/>
</dbReference>
<keyword evidence="2" id="KW-0325">Glycoprotein</keyword>